<dbReference type="EMBL" id="RJJR01000019">
    <property type="protein sequence ID" value="RNI33516.1"/>
    <property type="molecule type" value="Genomic_DNA"/>
</dbReference>
<dbReference type="AlphaFoldDB" id="A0A3M9N713"/>
<dbReference type="Proteomes" id="UP000267223">
    <property type="component" value="Unassembled WGS sequence"/>
</dbReference>
<dbReference type="InterPro" id="IPR046335">
    <property type="entry name" value="LacI/GalR-like_sensor"/>
</dbReference>
<dbReference type="PROSITE" id="PS50932">
    <property type="entry name" value="HTH_LACI_2"/>
    <property type="match status" value="1"/>
</dbReference>
<feature type="domain" description="HTH lacI-type" evidence="4">
    <location>
        <begin position="7"/>
        <end position="61"/>
    </location>
</feature>
<dbReference type="SUPFAM" id="SSF47413">
    <property type="entry name" value="lambda repressor-like DNA-binding domains"/>
    <property type="match status" value="1"/>
</dbReference>
<keyword evidence="1" id="KW-0805">Transcription regulation</keyword>
<protein>
    <submittedName>
        <fullName evidence="5">LacI family transcriptional regulator</fullName>
    </submittedName>
</protein>
<evidence type="ECO:0000313" key="6">
    <source>
        <dbReference type="Proteomes" id="UP000267223"/>
    </source>
</evidence>
<dbReference type="Pfam" id="PF00356">
    <property type="entry name" value="LacI"/>
    <property type="match status" value="1"/>
</dbReference>
<dbReference type="RefSeq" id="WP_123122320.1">
    <property type="nucleotide sequence ID" value="NZ_RJJR01000019.1"/>
</dbReference>
<dbReference type="InterPro" id="IPR000843">
    <property type="entry name" value="HTH_LacI"/>
</dbReference>
<dbReference type="SMART" id="SM00354">
    <property type="entry name" value="HTH_LACI"/>
    <property type="match status" value="1"/>
</dbReference>
<evidence type="ECO:0000256" key="1">
    <source>
        <dbReference type="ARBA" id="ARBA00023015"/>
    </source>
</evidence>
<proteinExistence type="predicted"/>
<organism evidence="5 6">
    <name type="scientific">Hanamia caeni</name>
    <dbReference type="NCBI Taxonomy" id="2294116"/>
    <lineage>
        <taxon>Bacteria</taxon>
        <taxon>Pseudomonadati</taxon>
        <taxon>Bacteroidota</taxon>
        <taxon>Chitinophagia</taxon>
        <taxon>Chitinophagales</taxon>
        <taxon>Chitinophagaceae</taxon>
        <taxon>Hanamia</taxon>
    </lineage>
</organism>
<dbReference type="InterPro" id="IPR028082">
    <property type="entry name" value="Peripla_BP_I"/>
</dbReference>
<comment type="caution">
    <text evidence="5">The sequence shown here is derived from an EMBL/GenBank/DDBJ whole genome shotgun (WGS) entry which is preliminary data.</text>
</comment>
<dbReference type="InterPro" id="IPR010982">
    <property type="entry name" value="Lambda_DNA-bd_dom_sf"/>
</dbReference>
<dbReference type="PANTHER" id="PTHR30146:SF109">
    <property type="entry name" value="HTH-TYPE TRANSCRIPTIONAL REGULATOR GALS"/>
    <property type="match status" value="1"/>
</dbReference>
<evidence type="ECO:0000259" key="4">
    <source>
        <dbReference type="PROSITE" id="PS50932"/>
    </source>
</evidence>
<dbReference type="OrthoDB" id="9803256at2"/>
<dbReference type="Gene3D" id="3.40.50.2300">
    <property type="match status" value="2"/>
</dbReference>
<dbReference type="CDD" id="cd06267">
    <property type="entry name" value="PBP1_LacI_sugar_binding-like"/>
    <property type="match status" value="1"/>
</dbReference>
<dbReference type="GO" id="GO:0003700">
    <property type="term" value="F:DNA-binding transcription factor activity"/>
    <property type="evidence" value="ECO:0007669"/>
    <property type="project" value="TreeGrafter"/>
</dbReference>
<sequence>MKQSKEVTIYDIAQKLHISSATVSRGLNNHFSVNRKTQKIIIETARAMGYRSNLFAKNLRHQKTRTLGIIVQTLNSNFIASVLSGIEQVANKAGYNLIISQSQESQVKEAINAEAMFNRRVDGLIVSLAFDTKNVSHFDSFFNKDIPVVFFDRISFGQSSTNVVIDNFKAGYEATRHLVSQGCKRIAHITGNLTRNVYADRMKGYKEALEESKIPFNEKYLLINNMDEVSALDAAARLMSMKLMPDGLFVANDNCAAVCMQAIKDAGYSVPKDIAIVGFNNDIISRVVNPKITTVNYPGEQMGTITANALINHLEGKANLGATSTIIIKSELIIRESSLRKNIRSAKRVSH</sequence>
<dbReference type="GO" id="GO:0000976">
    <property type="term" value="F:transcription cis-regulatory region binding"/>
    <property type="evidence" value="ECO:0007669"/>
    <property type="project" value="TreeGrafter"/>
</dbReference>
<evidence type="ECO:0000313" key="5">
    <source>
        <dbReference type="EMBL" id="RNI33516.1"/>
    </source>
</evidence>
<dbReference type="Pfam" id="PF13377">
    <property type="entry name" value="Peripla_BP_3"/>
    <property type="match status" value="1"/>
</dbReference>
<evidence type="ECO:0000256" key="2">
    <source>
        <dbReference type="ARBA" id="ARBA00023125"/>
    </source>
</evidence>
<evidence type="ECO:0000256" key="3">
    <source>
        <dbReference type="ARBA" id="ARBA00023163"/>
    </source>
</evidence>
<dbReference type="CDD" id="cd01392">
    <property type="entry name" value="HTH_LacI"/>
    <property type="match status" value="1"/>
</dbReference>
<dbReference type="Gene3D" id="1.10.260.40">
    <property type="entry name" value="lambda repressor-like DNA-binding domains"/>
    <property type="match status" value="1"/>
</dbReference>
<dbReference type="PANTHER" id="PTHR30146">
    <property type="entry name" value="LACI-RELATED TRANSCRIPTIONAL REPRESSOR"/>
    <property type="match status" value="1"/>
</dbReference>
<keyword evidence="2" id="KW-0238">DNA-binding</keyword>
<name>A0A3M9N713_9BACT</name>
<dbReference type="SUPFAM" id="SSF53822">
    <property type="entry name" value="Periplasmic binding protein-like I"/>
    <property type="match status" value="1"/>
</dbReference>
<keyword evidence="3" id="KW-0804">Transcription</keyword>
<gene>
    <name evidence="5" type="ORF">EFY79_18930</name>
</gene>
<keyword evidence="6" id="KW-1185">Reference proteome</keyword>
<reference evidence="5 6" key="1">
    <citation type="submission" date="2018-11" db="EMBL/GenBank/DDBJ databases">
        <title>Draft genome sequence of Ferruginibacter sp. BO-59.</title>
        <authorList>
            <person name="Im W.T."/>
        </authorList>
    </citation>
    <scope>NUCLEOTIDE SEQUENCE [LARGE SCALE GENOMIC DNA]</scope>
    <source>
        <strain evidence="5 6">BO-59</strain>
    </source>
</reference>
<accession>A0A3M9N713</accession>